<dbReference type="EMBL" id="MU274910">
    <property type="protein sequence ID" value="KAI0089647.1"/>
    <property type="molecule type" value="Genomic_DNA"/>
</dbReference>
<gene>
    <name evidence="1" type="ORF">BDY19DRAFT_943557</name>
</gene>
<name>A0ACB8U5I5_9APHY</name>
<keyword evidence="2" id="KW-1185">Reference proteome</keyword>
<protein>
    <submittedName>
        <fullName evidence="1">Uncharacterized protein</fullName>
    </submittedName>
</protein>
<accession>A0ACB8U5I5</accession>
<reference evidence="1" key="1">
    <citation type="journal article" date="2021" name="Environ. Microbiol.">
        <title>Gene family expansions and transcriptome signatures uncover fungal adaptations to wood decay.</title>
        <authorList>
            <person name="Hage H."/>
            <person name="Miyauchi S."/>
            <person name="Viragh M."/>
            <person name="Drula E."/>
            <person name="Min B."/>
            <person name="Chaduli D."/>
            <person name="Navarro D."/>
            <person name="Favel A."/>
            <person name="Norest M."/>
            <person name="Lesage-Meessen L."/>
            <person name="Balint B."/>
            <person name="Merenyi Z."/>
            <person name="de Eugenio L."/>
            <person name="Morin E."/>
            <person name="Martinez A.T."/>
            <person name="Baldrian P."/>
            <person name="Stursova M."/>
            <person name="Martinez M.J."/>
            <person name="Novotny C."/>
            <person name="Magnuson J.K."/>
            <person name="Spatafora J.W."/>
            <person name="Maurice S."/>
            <person name="Pangilinan J."/>
            <person name="Andreopoulos W."/>
            <person name="LaButti K."/>
            <person name="Hundley H."/>
            <person name="Na H."/>
            <person name="Kuo A."/>
            <person name="Barry K."/>
            <person name="Lipzen A."/>
            <person name="Henrissat B."/>
            <person name="Riley R."/>
            <person name="Ahrendt S."/>
            <person name="Nagy L.G."/>
            <person name="Grigoriev I.V."/>
            <person name="Martin F."/>
            <person name="Rosso M.N."/>
        </authorList>
    </citation>
    <scope>NUCLEOTIDE SEQUENCE</scope>
    <source>
        <strain evidence="1">CBS 384.51</strain>
    </source>
</reference>
<proteinExistence type="predicted"/>
<evidence type="ECO:0000313" key="2">
    <source>
        <dbReference type="Proteomes" id="UP001055072"/>
    </source>
</evidence>
<organism evidence="1 2">
    <name type="scientific">Irpex rosettiformis</name>
    <dbReference type="NCBI Taxonomy" id="378272"/>
    <lineage>
        <taxon>Eukaryota</taxon>
        <taxon>Fungi</taxon>
        <taxon>Dikarya</taxon>
        <taxon>Basidiomycota</taxon>
        <taxon>Agaricomycotina</taxon>
        <taxon>Agaricomycetes</taxon>
        <taxon>Polyporales</taxon>
        <taxon>Irpicaceae</taxon>
        <taxon>Irpex</taxon>
    </lineage>
</organism>
<dbReference type="Proteomes" id="UP001055072">
    <property type="component" value="Unassembled WGS sequence"/>
</dbReference>
<evidence type="ECO:0000313" key="1">
    <source>
        <dbReference type="EMBL" id="KAI0089647.1"/>
    </source>
</evidence>
<comment type="caution">
    <text evidence="1">The sequence shown here is derived from an EMBL/GenBank/DDBJ whole genome shotgun (WGS) entry which is preliminary data.</text>
</comment>
<sequence length="73" mass="8071">MVTGRMLLLRFAGADVILGLDGSVNFTEDPQALGTLIPHNLDGFSLTGFSLRPVQRVRRFGRRDPKSKTQISE</sequence>